<dbReference type="SUPFAM" id="SSF52540">
    <property type="entry name" value="P-loop containing nucleoside triphosphate hydrolases"/>
    <property type="match status" value="1"/>
</dbReference>
<evidence type="ECO:0000256" key="1">
    <source>
        <dbReference type="ARBA" id="ARBA00022741"/>
    </source>
</evidence>
<dbReference type="Pfam" id="PF07726">
    <property type="entry name" value="AAA_3"/>
    <property type="match status" value="1"/>
</dbReference>
<dbReference type="InterPro" id="IPR050764">
    <property type="entry name" value="CbbQ/NirQ/NorQ/GpvN"/>
</dbReference>
<reference evidence="4" key="1">
    <citation type="submission" date="2009-10" db="EMBL/GenBank/DDBJ databases">
        <title>Diversity of trophic interactions inside an arsenic-rich microbial ecosystem.</title>
        <authorList>
            <person name="Bertin P.N."/>
            <person name="Heinrich-Salmeron A."/>
            <person name="Pelletier E."/>
            <person name="Goulhen-Chollet F."/>
            <person name="Arsene-Ploetze F."/>
            <person name="Gallien S."/>
            <person name="Calteau A."/>
            <person name="Vallenet D."/>
            <person name="Casiot C."/>
            <person name="Chane-Woon-Ming B."/>
            <person name="Giloteaux L."/>
            <person name="Barakat M."/>
            <person name="Bonnefoy V."/>
            <person name="Bruneel O."/>
            <person name="Chandler M."/>
            <person name="Cleiss J."/>
            <person name="Duran R."/>
            <person name="Elbaz-Poulichet F."/>
            <person name="Fonknechten N."/>
            <person name="Lauga B."/>
            <person name="Mornico D."/>
            <person name="Ortet P."/>
            <person name="Schaeffer C."/>
            <person name="Siguier P."/>
            <person name="Alexander Thil Smith A."/>
            <person name="Van Dorsselaer A."/>
            <person name="Weissenbach J."/>
            <person name="Medigue C."/>
            <person name="Le Paslier D."/>
        </authorList>
    </citation>
    <scope>NUCLEOTIDE SEQUENCE</scope>
</reference>
<dbReference type="EMBL" id="CABM01000030">
    <property type="protein sequence ID" value="CBH96641.1"/>
    <property type="molecule type" value="Genomic_DNA"/>
</dbReference>
<dbReference type="Gene3D" id="3.40.50.300">
    <property type="entry name" value="P-loop containing nucleotide triphosphate hydrolases"/>
    <property type="match status" value="1"/>
</dbReference>
<dbReference type="SMART" id="SM00382">
    <property type="entry name" value="AAA"/>
    <property type="match status" value="1"/>
</dbReference>
<gene>
    <name evidence="4" type="ORF">CARN2_2356</name>
</gene>
<dbReference type="InterPro" id="IPR003593">
    <property type="entry name" value="AAA+_ATPase"/>
</dbReference>
<dbReference type="GO" id="GO:0016887">
    <property type="term" value="F:ATP hydrolysis activity"/>
    <property type="evidence" value="ECO:0007669"/>
    <property type="project" value="InterPro"/>
</dbReference>
<dbReference type="InterPro" id="IPR011703">
    <property type="entry name" value="ATPase_AAA-3"/>
</dbReference>
<dbReference type="InterPro" id="IPR041628">
    <property type="entry name" value="ChlI/MoxR_AAA_lid"/>
</dbReference>
<evidence type="ECO:0000313" key="4">
    <source>
        <dbReference type="EMBL" id="CBH96641.1"/>
    </source>
</evidence>
<dbReference type="PANTHER" id="PTHR42759:SF1">
    <property type="entry name" value="MAGNESIUM-CHELATASE SUBUNIT CHLD"/>
    <property type="match status" value="1"/>
</dbReference>
<accession>E6PNY9</accession>
<dbReference type="Pfam" id="PF17863">
    <property type="entry name" value="AAA_lid_2"/>
    <property type="match status" value="1"/>
</dbReference>
<dbReference type="Gene3D" id="1.10.8.80">
    <property type="entry name" value="Magnesium chelatase subunit I, C-Terminal domain"/>
    <property type="match status" value="1"/>
</dbReference>
<dbReference type="PANTHER" id="PTHR42759">
    <property type="entry name" value="MOXR FAMILY PROTEIN"/>
    <property type="match status" value="1"/>
</dbReference>
<comment type="caution">
    <text evidence="4">The sequence shown here is derived from an EMBL/GenBank/DDBJ whole genome shotgun (WGS) entry which is preliminary data.</text>
</comment>
<sequence length="325" mass="35304">MNFTHQSDIAALRLQLNADIVGQTALLDRLVIGLLTGGHLLLEGLPGLAKTTAVKALAARVRASFQRVQFTPDLLPGDLTGTEVFNPTDGTVRFVRGPLFHDIVLADEINRAPAKVQSALLEAMQERQITVSGLTHALPPLFLVLATQNPLEQAGTYPLPEAQLDRFLLHVRLDYPQADEELRILQMHLQANYPTRSIIGRDAEHPIDLATVLTARQEVLQVHVAESLQRAIVDLVRATRQPQQHVARLAGMVTAGASPRAVLALADAARALAYLRGRDFVLPDDVIALAPDVLRHRIVLSLDAGLQAMSADALIADLLSATVWP</sequence>
<feature type="domain" description="AAA+ ATPase" evidence="3">
    <location>
        <begin position="36"/>
        <end position="179"/>
    </location>
</feature>
<keyword evidence="2" id="KW-0067">ATP-binding</keyword>
<evidence type="ECO:0000259" key="3">
    <source>
        <dbReference type="SMART" id="SM00382"/>
    </source>
</evidence>
<protein>
    <submittedName>
        <fullName evidence="4">Putative AAA ATPase</fullName>
    </submittedName>
</protein>
<dbReference type="FunFam" id="3.40.50.300:FF:000640">
    <property type="entry name" value="MoxR family ATPase"/>
    <property type="match status" value="1"/>
</dbReference>
<name>E6PNY9_9ZZZZ</name>
<proteinExistence type="predicted"/>
<dbReference type="AlphaFoldDB" id="E6PNY9"/>
<dbReference type="PIRSF" id="PIRSF002849">
    <property type="entry name" value="AAA_ATPase_chaperone_MoxR_prd"/>
    <property type="match status" value="1"/>
</dbReference>
<evidence type="ECO:0000256" key="2">
    <source>
        <dbReference type="ARBA" id="ARBA00022840"/>
    </source>
</evidence>
<dbReference type="GO" id="GO:0005524">
    <property type="term" value="F:ATP binding"/>
    <property type="evidence" value="ECO:0007669"/>
    <property type="project" value="UniProtKB-KW"/>
</dbReference>
<dbReference type="InterPro" id="IPR027417">
    <property type="entry name" value="P-loop_NTPase"/>
</dbReference>
<keyword evidence="1" id="KW-0547">Nucleotide-binding</keyword>
<organism evidence="4">
    <name type="scientific">mine drainage metagenome</name>
    <dbReference type="NCBI Taxonomy" id="410659"/>
    <lineage>
        <taxon>unclassified sequences</taxon>
        <taxon>metagenomes</taxon>
        <taxon>ecological metagenomes</taxon>
    </lineage>
</organism>